<sequence length="183" mass="20125">MELEWQSPQLNRKLNSKACESIEIEGDDGKNCSNTPKAHSNRLPATNESPLPHWNTRRGKLFAVKALAIILLLGYVGHERGLSVVQRVSSGRRLTYVSPSELPLQLALSVSVPSRLPPTGAEQQQQQQEQQQEGQQQLSVESSTNTTNLRGISESKTKTRPSSSTTTTDEDSKDANSFVQKGD</sequence>
<protein>
    <submittedName>
        <fullName evidence="2">Uncharacterized protein</fullName>
    </submittedName>
</protein>
<feature type="region of interest" description="Disordered" evidence="1">
    <location>
        <begin position="113"/>
        <end position="183"/>
    </location>
</feature>
<keyword evidence="3" id="KW-1185">Reference proteome</keyword>
<dbReference type="AlphaFoldDB" id="A0AAD2G732"/>
<organism evidence="2 3">
    <name type="scientific">Cylindrotheca closterium</name>
    <dbReference type="NCBI Taxonomy" id="2856"/>
    <lineage>
        <taxon>Eukaryota</taxon>
        <taxon>Sar</taxon>
        <taxon>Stramenopiles</taxon>
        <taxon>Ochrophyta</taxon>
        <taxon>Bacillariophyta</taxon>
        <taxon>Bacillariophyceae</taxon>
        <taxon>Bacillariophycidae</taxon>
        <taxon>Bacillariales</taxon>
        <taxon>Bacillariaceae</taxon>
        <taxon>Cylindrotheca</taxon>
    </lineage>
</organism>
<feature type="compositionally biased region" description="Polar residues" evidence="1">
    <location>
        <begin position="31"/>
        <end position="49"/>
    </location>
</feature>
<comment type="caution">
    <text evidence="2">The sequence shown here is derived from an EMBL/GenBank/DDBJ whole genome shotgun (WGS) entry which is preliminary data.</text>
</comment>
<accession>A0AAD2G732</accession>
<feature type="compositionally biased region" description="Low complexity" evidence="1">
    <location>
        <begin position="122"/>
        <end position="137"/>
    </location>
</feature>
<evidence type="ECO:0000256" key="1">
    <source>
        <dbReference type="SAM" id="MobiDB-lite"/>
    </source>
</evidence>
<dbReference type="EMBL" id="CAKOGP040002202">
    <property type="protein sequence ID" value="CAJ1965227.1"/>
    <property type="molecule type" value="Genomic_DNA"/>
</dbReference>
<evidence type="ECO:0000313" key="3">
    <source>
        <dbReference type="Proteomes" id="UP001295423"/>
    </source>
</evidence>
<dbReference type="Proteomes" id="UP001295423">
    <property type="component" value="Unassembled WGS sequence"/>
</dbReference>
<feature type="region of interest" description="Disordered" evidence="1">
    <location>
        <begin position="25"/>
        <end position="51"/>
    </location>
</feature>
<evidence type="ECO:0000313" key="2">
    <source>
        <dbReference type="EMBL" id="CAJ1965227.1"/>
    </source>
</evidence>
<proteinExistence type="predicted"/>
<reference evidence="2" key="1">
    <citation type="submission" date="2023-08" db="EMBL/GenBank/DDBJ databases">
        <authorList>
            <person name="Audoor S."/>
            <person name="Bilcke G."/>
        </authorList>
    </citation>
    <scope>NUCLEOTIDE SEQUENCE</scope>
</reference>
<gene>
    <name evidence="2" type="ORF">CYCCA115_LOCUS21011</name>
</gene>
<name>A0AAD2G732_9STRA</name>
<feature type="compositionally biased region" description="Polar residues" evidence="1">
    <location>
        <begin position="138"/>
        <end position="150"/>
    </location>
</feature>